<feature type="domain" description="ER-bound oxygenase mpaB/mpaB'/Rubber oxygenase catalytic" evidence="1">
    <location>
        <begin position="56"/>
        <end position="276"/>
    </location>
</feature>
<dbReference type="PANTHER" id="PTHR36151:SF3">
    <property type="entry name" value="ER-BOUND OXYGENASE MPAB_MPAB'_RUBBER OXYGENASE CATALYTIC DOMAIN-CONTAINING PROTEIN"/>
    <property type="match status" value="1"/>
</dbReference>
<protein>
    <submittedName>
        <fullName evidence="2">Uncharacterized conserved protein, DUF2236 family</fullName>
    </submittedName>
</protein>
<reference evidence="2 3" key="1">
    <citation type="submission" date="2017-04" db="EMBL/GenBank/DDBJ databases">
        <authorList>
            <person name="Afonso C.L."/>
            <person name="Miller P.J."/>
            <person name="Scott M.A."/>
            <person name="Spackman E."/>
            <person name="Goraichik I."/>
            <person name="Dimitrov K.M."/>
            <person name="Suarez D.L."/>
            <person name="Swayne D.E."/>
        </authorList>
    </citation>
    <scope>NUCLEOTIDE SEQUENCE [LARGE SCALE GENOMIC DNA]</scope>
    <source>
        <strain evidence="2 3">CGMCC 1.12511</strain>
    </source>
</reference>
<sequence>MAPDPRTLAARTLGTAQRRLATALRSRVAGPDAHEAATRIWETPGPRWFVREDPIWRVHEDASMFTGGVAALLLQSLHPSAMAGVAGHSGFRGDPWGRLQRTSHYIATTTYGTIEHAEEAVDVVRAVHARVRGTSDLGVSYAADDPHLLRWVHVAEVWCFLRAHQLFGQRPLTPDEADTYVAQTAVPAQRLGARDLPMTVAQLEAALAEHRAELVVTEAARDAATFLLREPPLPAAARPGYALIAAGALSVLPPWAGEMLDLPATSGVGRVLARAVGHTSTRLVRWGMAGS</sequence>
<evidence type="ECO:0000313" key="3">
    <source>
        <dbReference type="Proteomes" id="UP000192634"/>
    </source>
</evidence>
<proteinExistence type="predicted"/>
<dbReference type="Pfam" id="PF09995">
    <property type="entry name" value="MPAB_Lcp_cat"/>
    <property type="match status" value="1"/>
</dbReference>
<dbReference type="RefSeq" id="WP_084449686.1">
    <property type="nucleotide sequence ID" value="NZ_FWXN01000002.1"/>
</dbReference>
<dbReference type="AlphaFoldDB" id="A0A1W1YL63"/>
<accession>A0A1W1YL63</accession>
<organism evidence="2 3">
    <name type="scientific">Janibacter indicus</name>
    <dbReference type="NCBI Taxonomy" id="857417"/>
    <lineage>
        <taxon>Bacteria</taxon>
        <taxon>Bacillati</taxon>
        <taxon>Actinomycetota</taxon>
        <taxon>Actinomycetes</taxon>
        <taxon>Micrococcales</taxon>
        <taxon>Intrasporangiaceae</taxon>
        <taxon>Janibacter</taxon>
    </lineage>
</organism>
<name>A0A1W1YL63_9MICO</name>
<dbReference type="Proteomes" id="UP000192634">
    <property type="component" value="Unassembled WGS sequence"/>
</dbReference>
<dbReference type="GO" id="GO:0016491">
    <property type="term" value="F:oxidoreductase activity"/>
    <property type="evidence" value="ECO:0007669"/>
    <property type="project" value="InterPro"/>
</dbReference>
<dbReference type="PANTHER" id="PTHR36151">
    <property type="entry name" value="BLR2777 PROTEIN"/>
    <property type="match status" value="1"/>
</dbReference>
<dbReference type="InterPro" id="IPR018713">
    <property type="entry name" value="MPAB/Lcp_cat_dom"/>
</dbReference>
<dbReference type="EMBL" id="FWXN01000002">
    <property type="protein sequence ID" value="SMC36551.1"/>
    <property type="molecule type" value="Genomic_DNA"/>
</dbReference>
<dbReference type="OrthoDB" id="108890at2"/>
<evidence type="ECO:0000313" key="2">
    <source>
        <dbReference type="EMBL" id="SMC36551.1"/>
    </source>
</evidence>
<evidence type="ECO:0000259" key="1">
    <source>
        <dbReference type="Pfam" id="PF09995"/>
    </source>
</evidence>
<gene>
    <name evidence="2" type="ORF">SAMN06296429_102111</name>
</gene>